<comment type="caution">
    <text evidence="1">The sequence shown here is derived from an EMBL/GenBank/DDBJ whole genome shotgun (WGS) entry which is preliminary data.</text>
</comment>
<evidence type="ECO:0000313" key="2">
    <source>
        <dbReference type="Proteomes" id="UP000789920"/>
    </source>
</evidence>
<accession>A0ACA9REL7</accession>
<organism evidence="1 2">
    <name type="scientific">Racocetra persica</name>
    <dbReference type="NCBI Taxonomy" id="160502"/>
    <lineage>
        <taxon>Eukaryota</taxon>
        <taxon>Fungi</taxon>
        <taxon>Fungi incertae sedis</taxon>
        <taxon>Mucoromycota</taxon>
        <taxon>Glomeromycotina</taxon>
        <taxon>Glomeromycetes</taxon>
        <taxon>Diversisporales</taxon>
        <taxon>Gigasporaceae</taxon>
        <taxon>Racocetra</taxon>
    </lineage>
</organism>
<dbReference type="Proteomes" id="UP000789920">
    <property type="component" value="Unassembled WGS sequence"/>
</dbReference>
<protein>
    <submittedName>
        <fullName evidence="1">35876_t:CDS:1</fullName>
    </submittedName>
</protein>
<sequence length="161" mass="18480">STNDNELDYDVEIKPFLFNEISFEKARACAEADENSDLIFLNNISDNNIEINDELSSDFSSEPSTSNLYENEFLIENLVSKKNTCQMLTRCSILDIDEECFIIHGGYFFEKQDHGREPFNCTNMHNNDISKALQLLGHWILHIAGTTDEDKKKDSFSMSSF</sequence>
<name>A0ACA9REL7_9GLOM</name>
<keyword evidence="2" id="KW-1185">Reference proteome</keyword>
<gene>
    <name evidence="1" type="ORF">RPERSI_LOCUS18936</name>
</gene>
<reference evidence="1" key="1">
    <citation type="submission" date="2021-06" db="EMBL/GenBank/DDBJ databases">
        <authorList>
            <person name="Kallberg Y."/>
            <person name="Tangrot J."/>
            <person name="Rosling A."/>
        </authorList>
    </citation>
    <scope>NUCLEOTIDE SEQUENCE</scope>
    <source>
        <strain evidence="1">MA461A</strain>
    </source>
</reference>
<evidence type="ECO:0000313" key="1">
    <source>
        <dbReference type="EMBL" id="CAG8789768.1"/>
    </source>
</evidence>
<dbReference type="EMBL" id="CAJVQC010050977">
    <property type="protein sequence ID" value="CAG8789768.1"/>
    <property type="molecule type" value="Genomic_DNA"/>
</dbReference>
<feature type="non-terminal residue" evidence="1">
    <location>
        <position position="1"/>
    </location>
</feature>
<proteinExistence type="predicted"/>